<dbReference type="InterPro" id="IPR001030">
    <property type="entry name" value="Acoase/IPM_deHydtase_lsu_aba"/>
</dbReference>
<dbReference type="NCBIfam" id="TIGR01343">
    <property type="entry name" value="hacA_fam"/>
    <property type="match status" value="1"/>
</dbReference>
<gene>
    <name evidence="8" type="ordered locus">Sterm_0110</name>
</gene>
<accession>D1AJT8</accession>
<dbReference type="GO" id="GO:0003861">
    <property type="term" value="F:3-isopropylmalate dehydratase activity"/>
    <property type="evidence" value="ECO:0007669"/>
    <property type="project" value="InterPro"/>
</dbReference>
<dbReference type="GO" id="GO:0051539">
    <property type="term" value="F:4 iron, 4 sulfur cluster binding"/>
    <property type="evidence" value="ECO:0007669"/>
    <property type="project" value="UniProtKB-KW"/>
</dbReference>
<reference evidence="8 9" key="2">
    <citation type="journal article" date="2010" name="Stand. Genomic Sci.">
        <title>Complete genome sequence of Sebaldella termitidis type strain (NCTC 11300).</title>
        <authorList>
            <person name="Harmon-Smith M."/>
            <person name="Celia L."/>
            <person name="Chertkov O."/>
            <person name="Lapidus A."/>
            <person name="Copeland A."/>
            <person name="Glavina Del Rio T."/>
            <person name="Nolan M."/>
            <person name="Lucas S."/>
            <person name="Tice H."/>
            <person name="Cheng J.F."/>
            <person name="Han C."/>
            <person name="Detter J.C."/>
            <person name="Bruce D."/>
            <person name="Goodwin L."/>
            <person name="Pitluck S."/>
            <person name="Pati A."/>
            <person name="Liolios K."/>
            <person name="Ivanova N."/>
            <person name="Mavromatis K."/>
            <person name="Mikhailova N."/>
            <person name="Chen A."/>
            <person name="Palaniappan K."/>
            <person name="Land M."/>
            <person name="Hauser L."/>
            <person name="Chang Y.J."/>
            <person name="Jeffries C.D."/>
            <person name="Brettin T."/>
            <person name="Goker M."/>
            <person name="Beck B."/>
            <person name="Bristow J."/>
            <person name="Eisen J.A."/>
            <person name="Markowitz V."/>
            <person name="Hugenholtz P."/>
            <person name="Kyrpides N.C."/>
            <person name="Klenk H.P."/>
            <person name="Chen F."/>
        </authorList>
    </citation>
    <scope>NUCLEOTIDE SEQUENCE [LARGE SCALE GENOMIC DNA]</scope>
    <source>
        <strain evidence="9">ATCC 33386 / NCTC 11300</strain>
    </source>
</reference>
<keyword evidence="5" id="KW-0411">Iron-sulfur</keyword>
<keyword evidence="6" id="KW-0456">Lyase</keyword>
<dbReference type="InterPro" id="IPR018136">
    <property type="entry name" value="Aconitase_4Fe-4S_BS"/>
</dbReference>
<dbReference type="KEGG" id="str:Sterm_0110"/>
<evidence type="ECO:0000259" key="7">
    <source>
        <dbReference type="Pfam" id="PF00330"/>
    </source>
</evidence>
<dbReference type="Pfam" id="PF00330">
    <property type="entry name" value="Aconitase"/>
    <property type="match status" value="2"/>
</dbReference>
<organism evidence="8 9">
    <name type="scientific">Sebaldella termitidis (strain ATCC 33386 / NCTC 11300)</name>
    <dbReference type="NCBI Taxonomy" id="526218"/>
    <lineage>
        <taxon>Bacteria</taxon>
        <taxon>Fusobacteriati</taxon>
        <taxon>Fusobacteriota</taxon>
        <taxon>Fusobacteriia</taxon>
        <taxon>Fusobacteriales</taxon>
        <taxon>Leptotrichiaceae</taxon>
        <taxon>Sebaldella</taxon>
    </lineage>
</organism>
<dbReference type="InterPro" id="IPR015931">
    <property type="entry name" value="Acnase/IPM_dHydase_lsu_aba_1/3"/>
</dbReference>
<dbReference type="PANTHER" id="PTHR43822">
    <property type="entry name" value="HOMOACONITASE, MITOCHONDRIAL-RELATED"/>
    <property type="match status" value="1"/>
</dbReference>
<proteinExistence type="predicted"/>
<dbReference type="Proteomes" id="UP000000845">
    <property type="component" value="Chromosome"/>
</dbReference>
<dbReference type="InterPro" id="IPR011826">
    <property type="entry name" value="HAcnase/IPMdehydase_lsu_prok"/>
</dbReference>
<dbReference type="EMBL" id="CP001739">
    <property type="protein sequence ID" value="ACZ06995.1"/>
    <property type="molecule type" value="Genomic_DNA"/>
</dbReference>
<dbReference type="PANTHER" id="PTHR43822:SF2">
    <property type="entry name" value="HOMOACONITASE, MITOCHONDRIAL"/>
    <property type="match status" value="1"/>
</dbReference>
<evidence type="ECO:0000256" key="6">
    <source>
        <dbReference type="ARBA" id="ARBA00023239"/>
    </source>
</evidence>
<evidence type="ECO:0000313" key="9">
    <source>
        <dbReference type="Proteomes" id="UP000000845"/>
    </source>
</evidence>
<sequence>MGMTIVEKILAKKSGKDEVKPGENIWVNVDVLMTHDVTGPGSMAIFKKNFGENAKVWNNEKIVLVPDHYIFTKNEHAMRNIEYVNQFAVEQELKYFYPPFTNKYKGVCHTALAQEGHTRPGEVLFGTDSHTCTAGAFGEFATGIGNTDAAFILGTGKLWVKVPETMRFTFEGKFPEYVMGKDVVLKVIGDIGFDGATYKCMQFDGDAIHGFNMEERMTICNMAIEAGGKCGIIEPDEITVEYVTEKTDKPFELIYSDKDADYSAEYKYNANEMEPIVAKPFNPGNTDLAKNLGDVKLDRAYIGSCTGGKTTDFVAAAKILKGRKVAIETFIVPSTVKVEEALSKIIIDGETCMEIFEKAGCKIGPPSCAACLGGPVDTFGRTHANEVVISTTNRNFPGRMGSMDSQVYLASPYTAAASAVTGHITDPREFLGWEK</sequence>
<dbReference type="NCBIfam" id="NF001614">
    <property type="entry name" value="PRK00402.1"/>
    <property type="match status" value="1"/>
</dbReference>
<dbReference type="InterPro" id="IPR033941">
    <property type="entry name" value="IPMI_cat"/>
</dbReference>
<dbReference type="eggNOG" id="COG0065">
    <property type="taxonomic scope" value="Bacteria"/>
</dbReference>
<dbReference type="GO" id="GO:0046872">
    <property type="term" value="F:metal ion binding"/>
    <property type="evidence" value="ECO:0007669"/>
    <property type="project" value="UniProtKB-KW"/>
</dbReference>
<evidence type="ECO:0000256" key="5">
    <source>
        <dbReference type="ARBA" id="ARBA00023014"/>
    </source>
</evidence>
<dbReference type="GO" id="GO:0009098">
    <property type="term" value="P:L-leucine biosynthetic process"/>
    <property type="evidence" value="ECO:0007669"/>
    <property type="project" value="InterPro"/>
</dbReference>
<keyword evidence="3" id="KW-0479">Metal-binding</keyword>
<dbReference type="STRING" id="526218.Sterm_0110"/>
<comment type="cofactor">
    <cofactor evidence="1">
        <name>[4Fe-4S] cluster</name>
        <dbReference type="ChEBI" id="CHEBI:49883"/>
    </cofactor>
</comment>
<protein>
    <submittedName>
        <fullName evidence="8">Homoaconitate hydratase family protein</fullName>
    </submittedName>
</protein>
<dbReference type="PROSITE" id="PS01244">
    <property type="entry name" value="ACONITASE_2"/>
    <property type="match status" value="1"/>
</dbReference>
<dbReference type="AlphaFoldDB" id="D1AJT8"/>
<keyword evidence="4" id="KW-0408">Iron</keyword>
<reference evidence="9" key="1">
    <citation type="submission" date="2009-09" db="EMBL/GenBank/DDBJ databases">
        <title>The complete chromosome of Sebaldella termitidis ATCC 33386.</title>
        <authorList>
            <consortium name="US DOE Joint Genome Institute (JGI-PGF)"/>
            <person name="Lucas S."/>
            <person name="Copeland A."/>
            <person name="Lapidus A."/>
            <person name="Glavina del Rio T."/>
            <person name="Dalin E."/>
            <person name="Tice H."/>
            <person name="Bruce D."/>
            <person name="Goodwin L."/>
            <person name="Pitluck S."/>
            <person name="Kyrpides N."/>
            <person name="Mavromatis K."/>
            <person name="Ivanova N."/>
            <person name="Mikhailova N."/>
            <person name="Sims D."/>
            <person name="Meincke L."/>
            <person name="Brettin T."/>
            <person name="Detter J.C."/>
            <person name="Han C."/>
            <person name="Larimer F."/>
            <person name="Land M."/>
            <person name="Hauser L."/>
            <person name="Markowitz V."/>
            <person name="Cheng J.F."/>
            <person name="Hugenholtz P."/>
            <person name="Woyke T."/>
            <person name="Wu D."/>
            <person name="Eisen J.A."/>
        </authorList>
    </citation>
    <scope>NUCLEOTIDE SEQUENCE [LARGE SCALE GENOMIC DNA]</scope>
    <source>
        <strain evidence="9">ATCC 33386 / NCTC 11300</strain>
    </source>
</reference>
<dbReference type="PRINTS" id="PR00415">
    <property type="entry name" value="ACONITASE"/>
</dbReference>
<dbReference type="CDD" id="cd01583">
    <property type="entry name" value="IPMI"/>
    <property type="match status" value="1"/>
</dbReference>
<evidence type="ECO:0000256" key="2">
    <source>
        <dbReference type="ARBA" id="ARBA00022485"/>
    </source>
</evidence>
<dbReference type="SUPFAM" id="SSF53732">
    <property type="entry name" value="Aconitase iron-sulfur domain"/>
    <property type="match status" value="1"/>
</dbReference>
<feature type="domain" description="Aconitase/3-isopropylmalate dehydratase large subunit alpha/beta/alpha" evidence="7">
    <location>
        <begin position="290"/>
        <end position="422"/>
    </location>
</feature>
<dbReference type="InterPro" id="IPR036008">
    <property type="entry name" value="Aconitase_4Fe-4S_dom"/>
</dbReference>
<evidence type="ECO:0000256" key="4">
    <source>
        <dbReference type="ARBA" id="ARBA00023004"/>
    </source>
</evidence>
<feature type="domain" description="Aconitase/3-isopropylmalate dehydratase large subunit alpha/beta/alpha" evidence="7">
    <location>
        <begin position="7"/>
        <end position="285"/>
    </location>
</feature>
<dbReference type="Gene3D" id="3.30.499.10">
    <property type="entry name" value="Aconitase, domain 3"/>
    <property type="match status" value="2"/>
</dbReference>
<evidence type="ECO:0000313" key="8">
    <source>
        <dbReference type="EMBL" id="ACZ06995.1"/>
    </source>
</evidence>
<keyword evidence="9" id="KW-1185">Reference proteome</keyword>
<evidence type="ECO:0000256" key="1">
    <source>
        <dbReference type="ARBA" id="ARBA00001966"/>
    </source>
</evidence>
<dbReference type="HOGENOM" id="CLU_006714_3_4_0"/>
<dbReference type="NCBIfam" id="TIGR02086">
    <property type="entry name" value="IPMI_arch"/>
    <property type="match status" value="1"/>
</dbReference>
<dbReference type="InterPro" id="IPR006251">
    <property type="entry name" value="Homoacnase/IPMdehydase_lsu"/>
</dbReference>
<evidence type="ECO:0000256" key="3">
    <source>
        <dbReference type="ARBA" id="ARBA00022723"/>
    </source>
</evidence>
<keyword evidence="2" id="KW-0004">4Fe-4S</keyword>
<name>D1AJT8_SEBTE</name>
<dbReference type="InterPro" id="IPR050067">
    <property type="entry name" value="IPM_dehydratase_rel_enz"/>
</dbReference>